<feature type="compositionally biased region" description="Polar residues" evidence="2">
    <location>
        <begin position="951"/>
        <end position="962"/>
    </location>
</feature>
<dbReference type="SUPFAM" id="SSF57997">
    <property type="entry name" value="Tropomyosin"/>
    <property type="match status" value="1"/>
</dbReference>
<proteinExistence type="predicted"/>
<dbReference type="AlphaFoldDB" id="A0A9P4T2V2"/>
<evidence type="ECO:0000313" key="4">
    <source>
        <dbReference type="Proteomes" id="UP000801428"/>
    </source>
</evidence>
<feature type="compositionally biased region" description="Gly residues" evidence="2">
    <location>
        <begin position="863"/>
        <end position="880"/>
    </location>
</feature>
<comment type="caution">
    <text evidence="3">The sequence shown here is derived from an EMBL/GenBank/DDBJ whole genome shotgun (WGS) entry which is preliminary data.</text>
</comment>
<dbReference type="OrthoDB" id="3796180at2759"/>
<dbReference type="Gene3D" id="1.20.5.340">
    <property type="match status" value="1"/>
</dbReference>
<organism evidence="3 4">
    <name type="scientific">Curvularia kusanoi</name>
    <name type="common">Cochliobolus kusanoi</name>
    <dbReference type="NCBI Taxonomy" id="90978"/>
    <lineage>
        <taxon>Eukaryota</taxon>
        <taxon>Fungi</taxon>
        <taxon>Dikarya</taxon>
        <taxon>Ascomycota</taxon>
        <taxon>Pezizomycotina</taxon>
        <taxon>Dothideomycetes</taxon>
        <taxon>Pleosporomycetidae</taxon>
        <taxon>Pleosporales</taxon>
        <taxon>Pleosporineae</taxon>
        <taxon>Pleosporaceae</taxon>
        <taxon>Curvularia</taxon>
    </lineage>
</organism>
<sequence length="962" mass="102973">MTTPGVFEILWAMLCEPPVWMTICWLSLFTYYDLFSYFAPVLAIVLPFLEPETGPRPVQVQITEQSPPAPVSVTAPSLSEPVQVQHVEQLPTVQPFDTASEIAKMKEDVLTFVEESVEKSVQDSVALSFEHVVKPSIKEYLTQELRQVAAQMSDMSALVQGQFPTSMRDAITKVVTTQFNAMVAKFKEEILNKVIMGSKCTEENAVRALQSKVNDHDKDIDGITATLERIAESDKAPRDDTDKFDRLEALVTQQGDTITSLSNPIDSLTVTNSIATSSLSKLQIALDGQAAQLEELPKLAADLAACRAELTTTQETASALDTKVNELTSKLDAENGRVNDIWQACGVFRHKIDQIEGYLQHHGASVSQDRLKKIEAALPKEERLKKIEAALPQLTKLSQLDGRLTVVELKPDASVALLPKLATFESKIHNLGTKVDACEAGVAQLAERPENSLAAPEPKVDVSPELVSKLEAAESNIEDLRARLDKCETELPQQVVQLEARVTAQEAKVDPTPPLVSKLEATESHIGDLAARMSSCETEVTQKVGELQSRIEAQEAKVDPAPQLVSKFEVVESHIGDLAARMSSCETEVTQKVGQLESVIASQQSGPDTTSSLLPKLATFEANVNDLAVRISNCEGRVPEVRLRTFGNDIQDLDMRMNNCENGVFEARKGLHNSLDAVNALERKVDDEIKRGDKHAKYLQDDCDRLDDHREDINKLLQAADRHTASPVSNEPPINPGWASPSLSAAISNPGELPNFAADLGDGPSSPHGSEDSFSARMAAAARDLASPDFIDPYDPTMPDMSDFLSAYTGNPVAVTQTPDSPVYTAFEDEDNAAARYPYNIIEEPYFIAGSVAGTPGPASGPTSGGTSGGASGASGGTPGTPGAAFGFGASFRGTPGTPGAAFGGAAFGGAAFEAAPVGPSIAVSGPSVAATTIHSVQDTTLTDADAPDSDLSSVDSNFIDP</sequence>
<feature type="region of interest" description="Disordered" evidence="2">
    <location>
        <begin position="857"/>
        <end position="882"/>
    </location>
</feature>
<feature type="coiled-coil region" evidence="1">
    <location>
        <begin position="463"/>
        <end position="490"/>
    </location>
</feature>
<evidence type="ECO:0000256" key="2">
    <source>
        <dbReference type="SAM" id="MobiDB-lite"/>
    </source>
</evidence>
<protein>
    <submittedName>
        <fullName evidence="3">Uncharacterized protein</fullName>
    </submittedName>
</protein>
<dbReference type="PANTHER" id="PTHR18937">
    <property type="entry name" value="STRUCTURAL MAINTENANCE OF CHROMOSOMES SMC FAMILY MEMBER"/>
    <property type="match status" value="1"/>
</dbReference>
<evidence type="ECO:0000313" key="3">
    <source>
        <dbReference type="EMBL" id="KAF2992918.1"/>
    </source>
</evidence>
<dbReference type="Proteomes" id="UP000801428">
    <property type="component" value="Unassembled WGS sequence"/>
</dbReference>
<keyword evidence="1" id="KW-0175">Coiled coil</keyword>
<feature type="region of interest" description="Disordered" evidence="2">
    <location>
        <begin position="941"/>
        <end position="962"/>
    </location>
</feature>
<evidence type="ECO:0000256" key="1">
    <source>
        <dbReference type="SAM" id="Coils"/>
    </source>
</evidence>
<name>A0A9P4T2V2_CURKU</name>
<accession>A0A9P4T2V2</accession>
<gene>
    <name evidence="3" type="ORF">E8E13_000348</name>
</gene>
<dbReference type="EMBL" id="SWKU01000068">
    <property type="protein sequence ID" value="KAF2992918.1"/>
    <property type="molecule type" value="Genomic_DNA"/>
</dbReference>
<keyword evidence="4" id="KW-1185">Reference proteome</keyword>
<feature type="region of interest" description="Disordered" evidence="2">
    <location>
        <begin position="721"/>
        <end position="774"/>
    </location>
</feature>
<reference evidence="3" key="1">
    <citation type="submission" date="2019-04" db="EMBL/GenBank/DDBJ databases">
        <title>Sequencing of skin fungus with MAO and IRED activity.</title>
        <authorList>
            <person name="Marsaioli A.J."/>
            <person name="Bonatto J.M.C."/>
            <person name="Reis Junior O."/>
        </authorList>
    </citation>
    <scope>NUCLEOTIDE SEQUENCE</scope>
    <source>
        <strain evidence="3">30M1</strain>
    </source>
</reference>